<name>A0A9N9VH11_9HYPO</name>
<proteinExistence type="predicted"/>
<comment type="caution">
    <text evidence="1">The sequence shown here is derived from an EMBL/GenBank/DDBJ whole genome shotgun (WGS) entry which is preliminary data.</text>
</comment>
<dbReference type="Proteomes" id="UP000696573">
    <property type="component" value="Unassembled WGS sequence"/>
</dbReference>
<organism evidence="1 2">
    <name type="scientific">Clonostachys rhizophaga</name>
    <dbReference type="NCBI Taxonomy" id="160324"/>
    <lineage>
        <taxon>Eukaryota</taxon>
        <taxon>Fungi</taxon>
        <taxon>Dikarya</taxon>
        <taxon>Ascomycota</taxon>
        <taxon>Pezizomycotina</taxon>
        <taxon>Sordariomycetes</taxon>
        <taxon>Hypocreomycetidae</taxon>
        <taxon>Hypocreales</taxon>
        <taxon>Bionectriaceae</taxon>
        <taxon>Clonostachys</taxon>
    </lineage>
</organism>
<keyword evidence="2" id="KW-1185">Reference proteome</keyword>
<accession>A0A9N9VH11</accession>
<dbReference type="AlphaFoldDB" id="A0A9N9VH11"/>
<dbReference type="EMBL" id="CABFNQ020000690">
    <property type="protein sequence ID" value="CAH0023219.1"/>
    <property type="molecule type" value="Genomic_DNA"/>
</dbReference>
<sequence>MASPILSQRTYRLTQIPHGTTVEEVEKSFPLDVRDTIERLSLARCADPTAAGEQVSTVTFKTEPSFLASLSYKFGSLLSALVENIHPKLSRVWIDAHFHGFTPLNNPTDETATVHIIALTGLGGKAFASWQCYDGSMWLRDHAPVDIPNCLISIYGYSSDVGNTDSISTLSEMAESFVLDLTNYAASGALGDKVVNQFALTEAGAYNIDARWL</sequence>
<evidence type="ECO:0000313" key="1">
    <source>
        <dbReference type="EMBL" id="CAH0023219.1"/>
    </source>
</evidence>
<evidence type="ECO:0000313" key="2">
    <source>
        <dbReference type="Proteomes" id="UP000696573"/>
    </source>
</evidence>
<gene>
    <name evidence="1" type="ORF">CRHIZ90672A_00007672</name>
</gene>
<reference evidence="1" key="1">
    <citation type="submission" date="2021-10" db="EMBL/GenBank/DDBJ databases">
        <authorList>
            <person name="Piombo E."/>
        </authorList>
    </citation>
    <scope>NUCLEOTIDE SEQUENCE</scope>
</reference>
<dbReference type="OrthoDB" id="5097106at2759"/>
<protein>
    <submittedName>
        <fullName evidence="1">Uncharacterized protein</fullName>
    </submittedName>
</protein>